<gene>
    <name evidence="12" type="ORF">BV898_02132</name>
</gene>
<dbReference type="GO" id="GO:0004222">
    <property type="term" value="F:metalloendopeptidase activity"/>
    <property type="evidence" value="ECO:0007669"/>
    <property type="project" value="InterPro"/>
</dbReference>
<dbReference type="PANTHER" id="PTHR24416">
    <property type="entry name" value="TYROSINE-PROTEIN KINASE RECEPTOR"/>
    <property type="match status" value="1"/>
</dbReference>
<evidence type="ECO:0000259" key="11">
    <source>
        <dbReference type="PROSITE" id="PS51864"/>
    </source>
</evidence>
<keyword evidence="13" id="KW-1185">Reference proteome</keyword>
<evidence type="ECO:0000313" key="12">
    <source>
        <dbReference type="EMBL" id="OQV24185.1"/>
    </source>
</evidence>
<dbReference type="InterPro" id="IPR011009">
    <property type="entry name" value="Kinase-like_dom_sf"/>
</dbReference>
<keyword evidence="3" id="KW-0547">Nucleotide-binding</keyword>
<dbReference type="Pfam" id="PF01400">
    <property type="entry name" value="Astacin"/>
    <property type="match status" value="3"/>
</dbReference>
<dbReference type="GO" id="GO:0048468">
    <property type="term" value="P:cell development"/>
    <property type="evidence" value="ECO:0007669"/>
    <property type="project" value="UniProtKB-ARBA"/>
</dbReference>
<proteinExistence type="predicted"/>
<dbReference type="InterPro" id="IPR024079">
    <property type="entry name" value="MetalloPept_cat_dom_sf"/>
</dbReference>
<dbReference type="Gene3D" id="3.40.390.10">
    <property type="entry name" value="Collagenase (Catalytic Domain)"/>
    <property type="match status" value="3"/>
</dbReference>
<dbReference type="GO" id="GO:0050793">
    <property type="term" value="P:regulation of developmental process"/>
    <property type="evidence" value="ECO:0007669"/>
    <property type="project" value="UniProtKB-ARBA"/>
</dbReference>
<dbReference type="OrthoDB" id="3256376at2759"/>
<feature type="domain" description="Protein kinase" evidence="10">
    <location>
        <begin position="883"/>
        <end position="1202"/>
    </location>
</feature>
<dbReference type="GO" id="GO:0012505">
    <property type="term" value="C:endomembrane system"/>
    <property type="evidence" value="ECO:0007669"/>
    <property type="project" value="UniProtKB-SubCell"/>
</dbReference>
<organism evidence="12 13">
    <name type="scientific">Hypsibius exemplaris</name>
    <name type="common">Freshwater tardigrade</name>
    <dbReference type="NCBI Taxonomy" id="2072580"/>
    <lineage>
        <taxon>Eukaryota</taxon>
        <taxon>Metazoa</taxon>
        <taxon>Ecdysozoa</taxon>
        <taxon>Tardigrada</taxon>
        <taxon>Eutardigrada</taxon>
        <taxon>Parachela</taxon>
        <taxon>Hypsibioidea</taxon>
        <taxon>Hypsibiidae</taxon>
        <taxon>Hypsibius</taxon>
    </lineage>
</organism>
<dbReference type="InterPro" id="IPR000719">
    <property type="entry name" value="Prot_kinase_dom"/>
</dbReference>
<dbReference type="InterPro" id="IPR006026">
    <property type="entry name" value="Peptidase_Metallo"/>
</dbReference>
<feature type="domain" description="Peptidase M12A" evidence="11">
    <location>
        <begin position="56"/>
        <end position="262"/>
    </location>
</feature>
<evidence type="ECO:0000259" key="10">
    <source>
        <dbReference type="PROSITE" id="PS50011"/>
    </source>
</evidence>
<dbReference type="InterPro" id="IPR050122">
    <property type="entry name" value="RTK"/>
</dbReference>
<comment type="catalytic activity">
    <reaction evidence="8">
        <text>L-tyrosyl-[protein] + ATP = O-phospho-L-tyrosyl-[protein] + ADP + H(+)</text>
        <dbReference type="Rhea" id="RHEA:10596"/>
        <dbReference type="Rhea" id="RHEA-COMP:10136"/>
        <dbReference type="Rhea" id="RHEA-COMP:20101"/>
        <dbReference type="ChEBI" id="CHEBI:15378"/>
        <dbReference type="ChEBI" id="CHEBI:30616"/>
        <dbReference type="ChEBI" id="CHEBI:46858"/>
        <dbReference type="ChEBI" id="CHEBI:61978"/>
        <dbReference type="ChEBI" id="CHEBI:456216"/>
        <dbReference type="EC" id="2.7.10.1"/>
    </reaction>
</comment>
<name>A0A1W0X9H2_HYPEX</name>
<dbReference type="FunFam" id="1.10.510.10:FF:001512">
    <property type="entry name" value="Receptor tyrosine-protein kinase erbB-2"/>
    <property type="match status" value="1"/>
</dbReference>
<keyword evidence="4" id="KW-0418">Kinase</keyword>
<dbReference type="GO" id="GO:0004714">
    <property type="term" value="F:transmembrane receptor protein tyrosine kinase activity"/>
    <property type="evidence" value="ECO:0007669"/>
    <property type="project" value="UniProtKB-EC"/>
</dbReference>
<evidence type="ECO:0000256" key="1">
    <source>
        <dbReference type="ARBA" id="ARBA00004308"/>
    </source>
</evidence>
<dbReference type="GO" id="GO:0006508">
    <property type="term" value="P:proteolysis"/>
    <property type="evidence" value="ECO:0007669"/>
    <property type="project" value="InterPro"/>
</dbReference>
<evidence type="ECO:0000256" key="5">
    <source>
        <dbReference type="ARBA" id="ARBA00022840"/>
    </source>
</evidence>
<dbReference type="Proteomes" id="UP000192578">
    <property type="component" value="Unassembled WGS sequence"/>
</dbReference>
<evidence type="ECO:0000256" key="4">
    <source>
        <dbReference type="ARBA" id="ARBA00022777"/>
    </source>
</evidence>
<dbReference type="Gene3D" id="1.10.510.10">
    <property type="entry name" value="Transferase(Phosphotransferase) domain 1"/>
    <property type="match status" value="1"/>
</dbReference>
<dbReference type="AlphaFoldDB" id="A0A1W0X9H2"/>
<evidence type="ECO:0000256" key="9">
    <source>
        <dbReference type="PROSITE-ProRule" id="PRU01211"/>
    </source>
</evidence>
<evidence type="ECO:0000256" key="8">
    <source>
        <dbReference type="ARBA" id="ARBA00051243"/>
    </source>
</evidence>
<evidence type="ECO:0000256" key="3">
    <source>
        <dbReference type="ARBA" id="ARBA00022741"/>
    </source>
</evidence>
<keyword evidence="12" id="KW-0675">Receptor</keyword>
<dbReference type="PROSITE" id="PS50011">
    <property type="entry name" value="PROTEIN_KINASE_DOM"/>
    <property type="match status" value="1"/>
</dbReference>
<dbReference type="PROSITE" id="PS00109">
    <property type="entry name" value="PROTEIN_KINASE_TYR"/>
    <property type="match status" value="1"/>
</dbReference>
<dbReference type="GO" id="GO:0005524">
    <property type="term" value="F:ATP binding"/>
    <property type="evidence" value="ECO:0007669"/>
    <property type="project" value="UniProtKB-KW"/>
</dbReference>
<dbReference type="GO" id="GO:0043235">
    <property type="term" value="C:receptor complex"/>
    <property type="evidence" value="ECO:0007669"/>
    <property type="project" value="TreeGrafter"/>
</dbReference>
<dbReference type="PROSITE" id="PS51864">
    <property type="entry name" value="ASTACIN"/>
    <property type="match status" value="2"/>
</dbReference>
<dbReference type="GO" id="GO:0005886">
    <property type="term" value="C:plasma membrane"/>
    <property type="evidence" value="ECO:0007669"/>
    <property type="project" value="TreeGrafter"/>
</dbReference>
<evidence type="ECO:0000256" key="6">
    <source>
        <dbReference type="ARBA" id="ARBA00023136"/>
    </source>
</evidence>
<dbReference type="CDD" id="cd00192">
    <property type="entry name" value="PTKc"/>
    <property type="match status" value="1"/>
</dbReference>
<dbReference type="Gene3D" id="3.30.200.20">
    <property type="entry name" value="Phosphorylase Kinase, domain 1"/>
    <property type="match status" value="1"/>
</dbReference>
<evidence type="ECO:0000256" key="7">
    <source>
        <dbReference type="ARBA" id="ARBA00023137"/>
    </source>
</evidence>
<dbReference type="GO" id="GO:0007169">
    <property type="term" value="P:cell surface receptor protein tyrosine kinase signaling pathway"/>
    <property type="evidence" value="ECO:0007669"/>
    <property type="project" value="TreeGrafter"/>
</dbReference>
<keyword evidence="2" id="KW-0808">Transferase</keyword>
<comment type="caution">
    <text evidence="12">The sequence shown here is derived from an EMBL/GenBank/DDBJ whole genome shotgun (WGS) entry which is preliminary data.</text>
</comment>
<dbReference type="GO" id="GO:0051130">
    <property type="term" value="P:positive regulation of cellular component organization"/>
    <property type="evidence" value="ECO:0007669"/>
    <property type="project" value="UniProtKB-ARBA"/>
</dbReference>
<keyword evidence="5" id="KW-0067">ATP-binding</keyword>
<dbReference type="SMART" id="SM00235">
    <property type="entry name" value="ZnMc"/>
    <property type="match status" value="2"/>
</dbReference>
<feature type="domain" description="Peptidase M12A" evidence="11">
    <location>
        <begin position="321"/>
        <end position="536"/>
    </location>
</feature>
<dbReference type="GO" id="GO:0008270">
    <property type="term" value="F:zinc ion binding"/>
    <property type="evidence" value="ECO:0007669"/>
    <property type="project" value="InterPro"/>
</dbReference>
<dbReference type="InterPro" id="IPR001506">
    <property type="entry name" value="Peptidase_M12A"/>
</dbReference>
<keyword evidence="7" id="KW-0829">Tyrosine-protein kinase</keyword>
<protein>
    <submittedName>
        <fullName evidence="12">Mast/stem cell growth factor receptor Kit</fullName>
    </submittedName>
</protein>
<evidence type="ECO:0000313" key="13">
    <source>
        <dbReference type="Proteomes" id="UP000192578"/>
    </source>
</evidence>
<keyword evidence="6" id="KW-0472">Membrane</keyword>
<dbReference type="Pfam" id="PF07714">
    <property type="entry name" value="PK_Tyr_Ser-Thr"/>
    <property type="match status" value="1"/>
</dbReference>
<comment type="subcellular location">
    <subcellularLocation>
        <location evidence="1">Endomembrane system</location>
    </subcellularLocation>
</comment>
<dbReference type="InterPro" id="IPR008266">
    <property type="entry name" value="Tyr_kinase_AS"/>
</dbReference>
<dbReference type="SUPFAM" id="SSF56112">
    <property type="entry name" value="Protein kinase-like (PK-like)"/>
    <property type="match status" value="1"/>
</dbReference>
<dbReference type="EMBL" id="MTYJ01000008">
    <property type="protein sequence ID" value="OQV24185.1"/>
    <property type="molecule type" value="Genomic_DNA"/>
</dbReference>
<reference evidence="13" key="1">
    <citation type="submission" date="2017-01" db="EMBL/GenBank/DDBJ databases">
        <title>Comparative genomics of anhydrobiosis in the tardigrade Hypsibius dujardini.</title>
        <authorList>
            <person name="Yoshida Y."/>
            <person name="Koutsovoulos G."/>
            <person name="Laetsch D."/>
            <person name="Stevens L."/>
            <person name="Kumar S."/>
            <person name="Horikawa D."/>
            <person name="Ishino K."/>
            <person name="Komine S."/>
            <person name="Tomita M."/>
            <person name="Blaxter M."/>
            <person name="Arakawa K."/>
        </authorList>
    </citation>
    <scope>NUCLEOTIDE SEQUENCE [LARGE SCALE GENOMIC DNA]</scope>
    <source>
        <strain evidence="13">Z151</strain>
    </source>
</reference>
<accession>A0A1W0X9H2</accession>
<dbReference type="SUPFAM" id="SSF55486">
    <property type="entry name" value="Metalloproteases ('zincins'), catalytic domain"/>
    <property type="match status" value="3"/>
</dbReference>
<dbReference type="InterPro" id="IPR001245">
    <property type="entry name" value="Ser-Thr/Tyr_kinase_cat_dom"/>
</dbReference>
<comment type="caution">
    <text evidence="9">Lacks conserved residue(s) required for the propagation of feature annotation.</text>
</comment>
<dbReference type="PANTHER" id="PTHR24416:SF617">
    <property type="entry name" value="RET ONCOGENE, ISOFORM A"/>
    <property type="match status" value="1"/>
</dbReference>
<sequence>MNYSHTATENLLSNIVNLLSFFSPAVCQSQGLAIRDESTATAAFWQRLGSTANPRQASSNAEFNWKRGVIPFSFSPDIDGFSRDIHLESFSNFTSLTKNCVRFIEQTDEEDFLHFKSDTPYGSAFGRGRTGGNQSWDLGQYCAGAFCYPQLMRILGFHREYNRADRDHYVSVNWTNINGDPYFATNHQSNLLALPFDPHSVTNRLYYQSWPIILRDISLPPIVSQTGEGFSSAWTKGNGSYCMLRDLSLLDIARILLAYKCYTHEEVYDSLRYAGIILGGDTSVRNNSQIIPGDYQDNVMKNASVSSSTNWRLSISNVRRNATGIGHTMNWPGGVVPYTIGADNLPIPSFMAGRIRQEMGVISNATHGCITFRERTNQRDYIALTYTNDSVILYFPPLGRLGGRWVVRLGGNIENCTHCIMQILLSILGFGIEAERNDRNEYIWLNWGNISPLALRKRLDLLLDRSNDDDLDPADQRRTFGLPYDYQSISHPHWSEWSADSDEPSVVPKKRGQFMGRLGGLSPLDCARLLLGYQCVTPEEVKIELDKMNIRVDDTFPENAVAHSDRQTREAVLQNTLQFIERIREIQERGTANGRFRWTDGRIPFTISEDIDHFDSDIVRKAMNEISDATRACVQFVERKQEPVFVSFTRSNEECYSLYNSTLSEIVFFIKPVCLRNMRQLLGELLVVLGFTAEYKRPDRDKFVYIDFRDVPFLSRNSHYAIDRSANSFGLPYDYASVTNAILSGRSWNNSSLNIVFPNDPKIVANRTESLSLLDRARILLAYRCAEPSDVLAALTGRAVTSSSRSKTELSDKPSSEIVGPLVGSLLGWCFVIITCLVVHILRRKIRFTNSFQYRSHGRPCFVRHIDHLPRPLHRLVIPDRNVTFEKLLDRGQFGSVHKGVAVGLHGVDEPVIVAAKSIDCSTSGQFREFIKEVEIMAILPRHLNVANLLGIVLDGRQLLILEYCSYGSLRRFLRDRCGPARFRNLVTEAGDIEVHIAMIDSTAPTPIEAPRSNSDVLQSFEKPDSTVTAPATPVLTTMDLIQFAYQIARGMEFLVANQVTHCDLAARNVLVCENMVVKICDFGLARRSNCDSIQSKLTALPTKWMAPEAMKQLTFNEKTDVWSFGVTAWEIFSLGDLPYSDLEVFATGPADLNLLLEGGYRMKRPVSAPSFMYALMQQCWAPDPNERPTFRQARINLKRFLKEDYYVILETEYDEYNFTAPDNEFSKSTADTTANVRHLPDVE</sequence>
<dbReference type="GO" id="GO:0030182">
    <property type="term" value="P:neuron differentiation"/>
    <property type="evidence" value="ECO:0007669"/>
    <property type="project" value="UniProtKB-ARBA"/>
</dbReference>
<evidence type="ECO:0000256" key="2">
    <source>
        <dbReference type="ARBA" id="ARBA00022679"/>
    </source>
</evidence>